<reference evidence="1" key="1">
    <citation type="journal article" date="2014" name="PLoS ONE">
        <title>Transcriptome-Based Identification of ABC Transporters in the Western Tarnished Plant Bug Lygus hesperus.</title>
        <authorList>
            <person name="Hull J.J."/>
            <person name="Chaney K."/>
            <person name="Geib S.M."/>
            <person name="Fabrick J.A."/>
            <person name="Brent C.S."/>
            <person name="Walsh D."/>
            <person name="Lavine L.C."/>
        </authorList>
    </citation>
    <scope>NUCLEOTIDE SEQUENCE</scope>
</reference>
<dbReference type="EMBL" id="GBHO01039441">
    <property type="protein sequence ID" value="JAG04163.1"/>
    <property type="molecule type" value="Transcribed_RNA"/>
</dbReference>
<reference evidence="2" key="3">
    <citation type="submission" date="2014-09" db="EMBL/GenBank/DDBJ databases">
        <authorList>
            <person name="Magalhaes I.L.F."/>
            <person name="Oliveira U."/>
            <person name="Santos F.R."/>
            <person name="Vidigal T.H.D.A."/>
            <person name="Brescovit A.D."/>
            <person name="Santos A.J."/>
        </authorList>
    </citation>
    <scope>NUCLEOTIDE SEQUENCE</scope>
</reference>
<gene>
    <name evidence="1" type="ORF">CM83_2295</name>
</gene>
<organism evidence="1">
    <name type="scientific">Lygus hesperus</name>
    <name type="common">Western plant bug</name>
    <dbReference type="NCBI Taxonomy" id="30085"/>
    <lineage>
        <taxon>Eukaryota</taxon>
        <taxon>Metazoa</taxon>
        <taxon>Ecdysozoa</taxon>
        <taxon>Arthropoda</taxon>
        <taxon>Hexapoda</taxon>
        <taxon>Insecta</taxon>
        <taxon>Pterygota</taxon>
        <taxon>Neoptera</taxon>
        <taxon>Paraneoptera</taxon>
        <taxon>Hemiptera</taxon>
        <taxon>Heteroptera</taxon>
        <taxon>Panheteroptera</taxon>
        <taxon>Cimicomorpha</taxon>
        <taxon>Miridae</taxon>
        <taxon>Mirini</taxon>
        <taxon>Lygus</taxon>
    </lineage>
</organism>
<accession>A0A0A9WCD7</accession>
<feature type="non-terminal residue" evidence="1">
    <location>
        <position position="1"/>
    </location>
</feature>
<dbReference type="EMBL" id="GBRD01005632">
    <property type="protein sequence ID" value="JAG60189.1"/>
    <property type="molecule type" value="Transcribed_RNA"/>
</dbReference>
<protein>
    <submittedName>
        <fullName evidence="1">Uncharacterized protein</fullName>
    </submittedName>
</protein>
<reference evidence="1" key="2">
    <citation type="submission" date="2014-07" db="EMBL/GenBank/DDBJ databases">
        <authorList>
            <person name="Hull J."/>
        </authorList>
    </citation>
    <scope>NUCLEOTIDE SEQUENCE</scope>
</reference>
<evidence type="ECO:0000313" key="1">
    <source>
        <dbReference type="EMBL" id="JAG04163.1"/>
    </source>
</evidence>
<sequence>PIGNPKNKRDAADPKYMKLLNLAFANDDHVHRLFPVSPYKPADKIELVESGKFPDRKEETWYQIKYRPTGVAPNASCIARFVAYDGDKTANWESVFVEDFICQYPPPSLVPKWERPPAGTNLNDYIDLLNLVHENQVHVPPFSYMVYKDPPFKITQVTSVMIGKLPNKKVRWYQIWFNLANIISAKCGVRFIVVMEDNKKLDWKSIVVDDLKCGSYNALFKLNVMNYEKFIPRAFHW</sequence>
<evidence type="ECO:0000313" key="2">
    <source>
        <dbReference type="EMBL" id="JAG60189.1"/>
    </source>
</evidence>
<proteinExistence type="predicted"/>
<dbReference type="AlphaFoldDB" id="A0A0A9WCD7"/>
<name>A0A0A9WCD7_LYGHE</name>